<name>A0AAV4RRD0_CAEEX</name>
<protein>
    <submittedName>
        <fullName evidence="2">Uncharacterized protein</fullName>
    </submittedName>
</protein>
<keyword evidence="3" id="KW-1185">Reference proteome</keyword>
<evidence type="ECO:0000313" key="2">
    <source>
        <dbReference type="EMBL" id="GIY22518.1"/>
    </source>
</evidence>
<gene>
    <name evidence="2" type="ORF">CEXT_289301</name>
</gene>
<accession>A0AAV4RRD0</accession>
<evidence type="ECO:0000313" key="3">
    <source>
        <dbReference type="Proteomes" id="UP001054945"/>
    </source>
</evidence>
<dbReference type="AlphaFoldDB" id="A0AAV4RRD0"/>
<feature type="region of interest" description="Disordered" evidence="1">
    <location>
        <begin position="1"/>
        <end position="22"/>
    </location>
</feature>
<dbReference type="EMBL" id="BPLR01008160">
    <property type="protein sequence ID" value="GIY22518.1"/>
    <property type="molecule type" value="Genomic_DNA"/>
</dbReference>
<dbReference type="Proteomes" id="UP001054945">
    <property type="component" value="Unassembled WGS sequence"/>
</dbReference>
<comment type="caution">
    <text evidence="2">The sequence shown here is derived from an EMBL/GenBank/DDBJ whole genome shotgun (WGS) entry which is preliminary data.</text>
</comment>
<sequence length="72" mass="8285">MQLPQETRSVMKRPVVREHKQAEAPLRKVSTFAKSSASNRSLCGARWRLMAAARRQRRKEGKKGKCSFCPRN</sequence>
<organism evidence="2 3">
    <name type="scientific">Caerostris extrusa</name>
    <name type="common">Bark spider</name>
    <name type="synonym">Caerostris bankana</name>
    <dbReference type="NCBI Taxonomy" id="172846"/>
    <lineage>
        <taxon>Eukaryota</taxon>
        <taxon>Metazoa</taxon>
        <taxon>Ecdysozoa</taxon>
        <taxon>Arthropoda</taxon>
        <taxon>Chelicerata</taxon>
        <taxon>Arachnida</taxon>
        <taxon>Araneae</taxon>
        <taxon>Araneomorphae</taxon>
        <taxon>Entelegynae</taxon>
        <taxon>Araneoidea</taxon>
        <taxon>Araneidae</taxon>
        <taxon>Caerostris</taxon>
    </lineage>
</organism>
<reference evidence="2 3" key="1">
    <citation type="submission" date="2021-06" db="EMBL/GenBank/DDBJ databases">
        <title>Caerostris extrusa draft genome.</title>
        <authorList>
            <person name="Kono N."/>
            <person name="Arakawa K."/>
        </authorList>
    </citation>
    <scope>NUCLEOTIDE SEQUENCE [LARGE SCALE GENOMIC DNA]</scope>
</reference>
<evidence type="ECO:0000256" key="1">
    <source>
        <dbReference type="SAM" id="MobiDB-lite"/>
    </source>
</evidence>
<proteinExistence type="predicted"/>